<feature type="coiled-coil region" evidence="2">
    <location>
        <begin position="343"/>
        <end position="403"/>
    </location>
</feature>
<dbReference type="GO" id="GO:0008270">
    <property type="term" value="F:zinc ion binding"/>
    <property type="evidence" value="ECO:0007669"/>
    <property type="project" value="UniProtKB-KW"/>
</dbReference>
<gene>
    <name evidence="5" type="ORF">H310_13178</name>
</gene>
<protein>
    <recommendedName>
        <fullName evidence="4">C2H2-type domain-containing protein</fullName>
    </recommendedName>
</protein>
<sequence length="529" mass="59039">MTTMAMADKAAETAVLDAMFGIKWDIVKCGHRKCLRLADLRCPKCPGEFHCQEHMGDHLRLRHGNKPVDDYGPKGNPSRSNMSTSPVPSVQASLRDMHGLQGRVLLPFVQAVQVLQVRPLPYPSCVSDCWCVRTVGRCWHHASTLVVRVNIRRYALTRFSMISQGARGLCNVKLSWGSAFLDDVSKSMRLYKRDVTQDTREHAPPGPVEPTPLQQTQPPPSAPAKPHDPRKPPPSVRNKPRDPRQQPPVKEEVSQPQGTAPVRSATAPAPVVAHPSAPTVNPVAVQRPVKQEPASRVVHVAGESSVLPTRDDKTFITSSSLPNMPPLPHVRDNYLKGVMLDNYNKFNDQADQLDKAIRKLEVEARMNVSSASMSVALSAVNRRSELQRALEDVFRQRDEAVAQVIVYDPPVLAQYDAAQDPANPLYKAPVHNPTIAQRFVPLKHGMCAKIELKIQGLLTQWVRLQDQMVAALSDHDVPAMERLQEEIETLESQMCLQDTQRAAQFVEISAFSDRVRQLITHYRENVPRT</sequence>
<dbReference type="PROSITE" id="PS00028">
    <property type="entry name" value="ZINC_FINGER_C2H2_1"/>
    <property type="match status" value="1"/>
</dbReference>
<dbReference type="AlphaFoldDB" id="A0A024TER4"/>
<evidence type="ECO:0000313" key="5">
    <source>
        <dbReference type="EMBL" id="ETV92489.1"/>
    </source>
</evidence>
<dbReference type="PROSITE" id="PS50157">
    <property type="entry name" value="ZINC_FINGER_C2H2_2"/>
    <property type="match status" value="1"/>
</dbReference>
<evidence type="ECO:0000256" key="3">
    <source>
        <dbReference type="SAM" id="MobiDB-lite"/>
    </source>
</evidence>
<feature type="compositionally biased region" description="Low complexity" evidence="3">
    <location>
        <begin position="264"/>
        <end position="278"/>
    </location>
</feature>
<feature type="region of interest" description="Disordered" evidence="3">
    <location>
        <begin position="62"/>
        <end position="88"/>
    </location>
</feature>
<reference evidence="5" key="1">
    <citation type="submission" date="2013-12" db="EMBL/GenBank/DDBJ databases">
        <title>The Genome Sequence of Aphanomyces invadans NJM9701.</title>
        <authorList>
            <consortium name="The Broad Institute Genomics Platform"/>
            <person name="Russ C."/>
            <person name="Tyler B."/>
            <person name="van West P."/>
            <person name="Dieguez-Uribeondo J."/>
            <person name="Young S.K."/>
            <person name="Zeng Q."/>
            <person name="Gargeya S."/>
            <person name="Fitzgerald M."/>
            <person name="Abouelleil A."/>
            <person name="Alvarado L."/>
            <person name="Chapman S.B."/>
            <person name="Gainer-Dewar J."/>
            <person name="Goldberg J."/>
            <person name="Griggs A."/>
            <person name="Gujja S."/>
            <person name="Hansen M."/>
            <person name="Howarth C."/>
            <person name="Imamovic A."/>
            <person name="Ireland A."/>
            <person name="Larimer J."/>
            <person name="McCowan C."/>
            <person name="Murphy C."/>
            <person name="Pearson M."/>
            <person name="Poon T.W."/>
            <person name="Priest M."/>
            <person name="Roberts A."/>
            <person name="Saif S."/>
            <person name="Shea T."/>
            <person name="Sykes S."/>
            <person name="Wortman J."/>
            <person name="Nusbaum C."/>
            <person name="Birren B."/>
        </authorList>
    </citation>
    <scope>NUCLEOTIDE SEQUENCE [LARGE SCALE GENOMIC DNA]</scope>
    <source>
        <strain evidence="5">NJM9701</strain>
    </source>
</reference>
<evidence type="ECO:0000256" key="1">
    <source>
        <dbReference type="PROSITE-ProRule" id="PRU00042"/>
    </source>
</evidence>
<proteinExistence type="predicted"/>
<feature type="compositionally biased region" description="Basic and acidic residues" evidence="3">
    <location>
        <begin position="239"/>
        <end position="253"/>
    </location>
</feature>
<dbReference type="GeneID" id="20090228"/>
<dbReference type="OrthoDB" id="5407799at2759"/>
<feature type="domain" description="C2H2-type" evidence="4">
    <location>
        <begin position="40"/>
        <end position="67"/>
    </location>
</feature>
<name>A0A024TER4_9STRA</name>
<dbReference type="EMBL" id="KI913999">
    <property type="protein sequence ID" value="ETV92489.1"/>
    <property type="molecule type" value="Genomic_DNA"/>
</dbReference>
<keyword evidence="1" id="KW-0863">Zinc-finger</keyword>
<feature type="compositionally biased region" description="Polar residues" evidence="3">
    <location>
        <begin position="77"/>
        <end position="88"/>
    </location>
</feature>
<keyword evidence="1" id="KW-0862">Zinc</keyword>
<evidence type="ECO:0000256" key="2">
    <source>
        <dbReference type="SAM" id="Coils"/>
    </source>
</evidence>
<dbReference type="RefSeq" id="XP_008878796.1">
    <property type="nucleotide sequence ID" value="XM_008880574.1"/>
</dbReference>
<keyword evidence="1" id="KW-0479">Metal-binding</keyword>
<accession>A0A024TER4</accession>
<feature type="region of interest" description="Disordered" evidence="3">
    <location>
        <begin position="196"/>
        <end position="278"/>
    </location>
</feature>
<keyword evidence="2" id="KW-0175">Coiled coil</keyword>
<dbReference type="InterPro" id="IPR013087">
    <property type="entry name" value="Znf_C2H2_type"/>
</dbReference>
<evidence type="ECO:0000259" key="4">
    <source>
        <dbReference type="PROSITE" id="PS50157"/>
    </source>
</evidence>
<organism evidence="5">
    <name type="scientific">Aphanomyces invadans</name>
    <dbReference type="NCBI Taxonomy" id="157072"/>
    <lineage>
        <taxon>Eukaryota</taxon>
        <taxon>Sar</taxon>
        <taxon>Stramenopiles</taxon>
        <taxon>Oomycota</taxon>
        <taxon>Saprolegniomycetes</taxon>
        <taxon>Saprolegniales</taxon>
        <taxon>Verrucalvaceae</taxon>
        <taxon>Aphanomyces</taxon>
    </lineage>
</organism>
<dbReference type="VEuPathDB" id="FungiDB:H310_13178"/>